<evidence type="ECO:0000256" key="1">
    <source>
        <dbReference type="SAM" id="MobiDB-lite"/>
    </source>
</evidence>
<name>A0A9W6WY55_9STRA</name>
<dbReference type="EMBL" id="BSXT01000214">
    <property type="protein sequence ID" value="GMF20983.1"/>
    <property type="molecule type" value="Genomic_DNA"/>
</dbReference>
<protein>
    <submittedName>
        <fullName evidence="2">Unnamed protein product</fullName>
    </submittedName>
</protein>
<dbReference type="OrthoDB" id="124426at2759"/>
<sequence length="186" mass="20255">MDFYRAGAILSATVDKDVVEVTRREVEEWAKHMGDHAVERGGGVLQSLGHNEPLPEHTAGGTDSRERNVTLEHPYLVEAIGQVDGTEDDAARHGASTMSLRGIGVCAGIVASFSLLKAWTMRQPPVAFFTQKVGLECGGVLSRTWPACRRPSKNSSMAFTWSRGSGHCRVTQYFAPGARSISWRTP</sequence>
<proteinExistence type="predicted"/>
<feature type="region of interest" description="Disordered" evidence="1">
    <location>
        <begin position="43"/>
        <end position="64"/>
    </location>
</feature>
<comment type="caution">
    <text evidence="2">The sequence shown here is derived from an EMBL/GenBank/DDBJ whole genome shotgun (WGS) entry which is preliminary data.</text>
</comment>
<keyword evidence="3" id="KW-1185">Reference proteome</keyword>
<dbReference type="Proteomes" id="UP001165121">
    <property type="component" value="Unassembled WGS sequence"/>
</dbReference>
<evidence type="ECO:0000313" key="3">
    <source>
        <dbReference type="Proteomes" id="UP001165121"/>
    </source>
</evidence>
<reference evidence="2" key="1">
    <citation type="submission" date="2023-04" db="EMBL/GenBank/DDBJ databases">
        <title>Phytophthora fragariaefolia NBRC 109709.</title>
        <authorList>
            <person name="Ichikawa N."/>
            <person name="Sato H."/>
            <person name="Tonouchi N."/>
        </authorList>
    </citation>
    <scope>NUCLEOTIDE SEQUENCE</scope>
    <source>
        <strain evidence="2">NBRC 109709</strain>
    </source>
</reference>
<evidence type="ECO:0000313" key="2">
    <source>
        <dbReference type="EMBL" id="GMF20983.1"/>
    </source>
</evidence>
<organism evidence="2 3">
    <name type="scientific">Phytophthora fragariaefolia</name>
    <dbReference type="NCBI Taxonomy" id="1490495"/>
    <lineage>
        <taxon>Eukaryota</taxon>
        <taxon>Sar</taxon>
        <taxon>Stramenopiles</taxon>
        <taxon>Oomycota</taxon>
        <taxon>Peronosporomycetes</taxon>
        <taxon>Peronosporales</taxon>
        <taxon>Peronosporaceae</taxon>
        <taxon>Phytophthora</taxon>
    </lineage>
</organism>
<dbReference type="AlphaFoldDB" id="A0A9W6WY55"/>
<accession>A0A9W6WY55</accession>
<gene>
    <name evidence="2" type="ORF">Pfra01_000265400</name>
</gene>